<keyword evidence="2" id="KW-1185">Reference proteome</keyword>
<evidence type="ECO:0000313" key="2">
    <source>
        <dbReference type="Proteomes" id="UP001151760"/>
    </source>
</evidence>
<dbReference type="EMBL" id="BQNB010019724">
    <property type="protein sequence ID" value="GJT88365.1"/>
    <property type="molecule type" value="Genomic_DNA"/>
</dbReference>
<protein>
    <submittedName>
        <fullName evidence="1">Uncharacterized protein</fullName>
    </submittedName>
</protein>
<organism evidence="1 2">
    <name type="scientific">Tanacetum coccineum</name>
    <dbReference type="NCBI Taxonomy" id="301880"/>
    <lineage>
        <taxon>Eukaryota</taxon>
        <taxon>Viridiplantae</taxon>
        <taxon>Streptophyta</taxon>
        <taxon>Embryophyta</taxon>
        <taxon>Tracheophyta</taxon>
        <taxon>Spermatophyta</taxon>
        <taxon>Magnoliopsida</taxon>
        <taxon>eudicotyledons</taxon>
        <taxon>Gunneridae</taxon>
        <taxon>Pentapetalae</taxon>
        <taxon>asterids</taxon>
        <taxon>campanulids</taxon>
        <taxon>Asterales</taxon>
        <taxon>Asteraceae</taxon>
        <taxon>Asteroideae</taxon>
        <taxon>Anthemideae</taxon>
        <taxon>Anthemidinae</taxon>
        <taxon>Tanacetum</taxon>
    </lineage>
</organism>
<accession>A0ABQ5HM91</accession>
<evidence type="ECO:0000313" key="1">
    <source>
        <dbReference type="EMBL" id="GJT88365.1"/>
    </source>
</evidence>
<reference evidence="1" key="2">
    <citation type="submission" date="2022-01" db="EMBL/GenBank/DDBJ databases">
        <authorList>
            <person name="Yamashiro T."/>
            <person name="Shiraishi A."/>
            <person name="Satake H."/>
            <person name="Nakayama K."/>
        </authorList>
    </citation>
    <scope>NUCLEOTIDE SEQUENCE</scope>
</reference>
<reference evidence="1" key="1">
    <citation type="journal article" date="2022" name="Int. J. Mol. Sci.">
        <title>Draft Genome of Tanacetum Coccineum: Genomic Comparison of Closely Related Tanacetum-Family Plants.</title>
        <authorList>
            <person name="Yamashiro T."/>
            <person name="Shiraishi A."/>
            <person name="Nakayama K."/>
            <person name="Satake H."/>
        </authorList>
    </citation>
    <scope>NUCLEOTIDE SEQUENCE</scope>
</reference>
<proteinExistence type="predicted"/>
<name>A0ABQ5HM91_9ASTR</name>
<sequence>MRWRFMKKQNNANSFLILAQQSLASEHGFAVFGVAEGRTGFVAERTPMARRYQGDYLLRGHSPPRHTPPADVWYANVPTSPFLCKLQCTSAPPPSTPFAISLSHHPVAIRTPLTGLVLDL</sequence>
<dbReference type="Proteomes" id="UP001151760">
    <property type="component" value="Unassembled WGS sequence"/>
</dbReference>
<comment type="caution">
    <text evidence="1">The sequence shown here is derived from an EMBL/GenBank/DDBJ whole genome shotgun (WGS) entry which is preliminary data.</text>
</comment>
<gene>
    <name evidence="1" type="ORF">Tco_1070082</name>
</gene>